<protein>
    <submittedName>
        <fullName evidence="7">GntR family transcriptional regulator</fullName>
    </submittedName>
    <submittedName>
        <fullName evidence="6">Regulatory protein GntR, HTH</fullName>
    </submittedName>
</protein>
<keyword evidence="1" id="KW-0805">Transcription regulation</keyword>
<evidence type="ECO:0000313" key="5">
    <source>
        <dbReference type="EMBL" id="ARJ22531.1"/>
    </source>
</evidence>
<dbReference type="CDD" id="cd07377">
    <property type="entry name" value="WHTH_GntR"/>
    <property type="match status" value="1"/>
</dbReference>
<dbReference type="EMBL" id="CP020743">
    <property type="protein sequence ID" value="ARJ22531.1"/>
    <property type="molecule type" value="Genomic_DNA"/>
</dbReference>
<dbReference type="Proteomes" id="UP000001753">
    <property type="component" value="Chromosome"/>
</dbReference>
<dbReference type="Proteomes" id="UP000192932">
    <property type="component" value="Chromosome"/>
</dbReference>
<evidence type="ECO:0000313" key="8">
    <source>
        <dbReference type="EMBL" id="PJN60067.1"/>
    </source>
</evidence>
<dbReference type="AlphaFoldDB" id="A0A0D6S7E5"/>
<sequence>MKPTLEQNKLIYIQIAETIESDILKDILLEEEQVPSTNQFAKMLQINPATAAKGVNLLVDEGILYKKRGIGMFVTKGAKEVVLKKRQHVFMTEYLPKVWEEAKVLEISKDELMDMIHKITKEGKEG</sequence>
<proteinExistence type="predicted"/>
<keyword evidence="3" id="KW-0804">Transcription</keyword>
<dbReference type="InterPro" id="IPR036388">
    <property type="entry name" value="WH-like_DNA-bd_sf"/>
</dbReference>
<gene>
    <name evidence="5" type="ORF">B7492_15490</name>
    <name evidence="8" type="ORF">BACWE_59900</name>
    <name evidence="6" type="ORF">bcere0026_26810</name>
    <name evidence="7" type="ORF">BW900_17750</name>
</gene>
<accession>A0A0D6S7E5</accession>
<reference evidence="7 9" key="3">
    <citation type="submission" date="2017-01" db="EMBL/GenBank/DDBJ databases">
        <title>Bacillus cereus isolates.</title>
        <authorList>
            <person name="Beno S.M."/>
        </authorList>
    </citation>
    <scope>NUCLEOTIDE SEQUENCE [LARGE SCALE GENOMIC DNA]</scope>
    <source>
        <strain evidence="7 9">FSL W7-1108</strain>
    </source>
</reference>
<dbReference type="InterPro" id="IPR000524">
    <property type="entry name" value="Tscrpt_reg_HTH_GntR"/>
</dbReference>
<evidence type="ECO:0000313" key="10">
    <source>
        <dbReference type="Proteomes" id="UP000192932"/>
    </source>
</evidence>
<dbReference type="Pfam" id="PF00392">
    <property type="entry name" value="GntR"/>
    <property type="match status" value="1"/>
</dbReference>
<organism evidence="7 9">
    <name type="scientific">Bacillus mycoides</name>
    <dbReference type="NCBI Taxonomy" id="1405"/>
    <lineage>
        <taxon>Bacteria</taxon>
        <taxon>Bacillati</taxon>
        <taxon>Bacillota</taxon>
        <taxon>Bacilli</taxon>
        <taxon>Bacillales</taxon>
        <taxon>Bacillaceae</taxon>
        <taxon>Bacillus</taxon>
        <taxon>Bacillus cereus group</taxon>
    </lineage>
</organism>
<dbReference type="EMBL" id="MKZQ01000095">
    <property type="protein sequence ID" value="PJN60067.1"/>
    <property type="molecule type" value="Genomic_DNA"/>
</dbReference>
<dbReference type="SMART" id="SM00345">
    <property type="entry name" value="HTH_GNTR"/>
    <property type="match status" value="1"/>
</dbReference>
<evidence type="ECO:0000313" key="6">
    <source>
        <dbReference type="EMBL" id="EEL70323.1"/>
    </source>
</evidence>
<dbReference type="Proteomes" id="UP000236165">
    <property type="component" value="Unassembled WGS sequence"/>
</dbReference>
<dbReference type="HOGENOM" id="CLU_017584_10_0_9"/>
<reference evidence="6" key="1">
    <citation type="journal article" date="2012" name="Genome Res.">
        <title>Genomic characterization of the Bacillus cereus sensu lato species: Backdrop to the evolution of Bacillus anthracis.</title>
        <authorList>
            <person name="Zwick M.E."/>
            <person name="Joseph S.J."/>
            <person name="Didelot X."/>
            <person name="Chen P.E."/>
            <person name="Bishop-Lilly K.A."/>
            <person name="Stewart A.C."/>
            <person name="Willner K."/>
            <person name="Nolan N."/>
            <person name="Lentz S."/>
            <person name="Thomason M.K."/>
            <person name="Sozhamannan S."/>
            <person name="Mateczun A.J."/>
            <person name="Du L."/>
            <person name="Read T.D."/>
        </authorList>
    </citation>
    <scope>NUCLEOTIDE SEQUENCE [LARGE SCALE GENOMIC DNA]</scope>
    <source>
        <strain evidence="6">AH603</strain>
    </source>
</reference>
<evidence type="ECO:0000259" key="4">
    <source>
        <dbReference type="PROSITE" id="PS50949"/>
    </source>
</evidence>
<evidence type="ECO:0000313" key="7">
    <source>
        <dbReference type="EMBL" id="OOR05407.1"/>
    </source>
</evidence>
<evidence type="ECO:0000256" key="2">
    <source>
        <dbReference type="ARBA" id="ARBA00023125"/>
    </source>
</evidence>
<reference evidence="5 10" key="4">
    <citation type="submission" date="2017-04" db="EMBL/GenBank/DDBJ databases">
        <title>The Characteristic of a Fine Plant Growth-Promoting Rhizobacteria Bacillus mycoides Gnyt1 and its Whole Genome Sequencing Analysis.</title>
        <authorList>
            <person name="Li J.H."/>
            <person name="Yao T."/>
        </authorList>
    </citation>
    <scope>NUCLEOTIDE SEQUENCE [LARGE SCALE GENOMIC DNA]</scope>
    <source>
        <strain evidence="5 10">Gnyt1</strain>
    </source>
</reference>
<dbReference type="RefSeq" id="WP_000805181.1">
    <property type="nucleotide sequence ID" value="NZ_CAKJWQ010000016.1"/>
</dbReference>
<evidence type="ECO:0000256" key="1">
    <source>
        <dbReference type="ARBA" id="ARBA00023015"/>
    </source>
</evidence>
<keyword evidence="2" id="KW-0238">DNA-binding</keyword>
<accession>C2XVF7</accession>
<feature type="domain" description="HTH gntR-type" evidence="4">
    <location>
        <begin position="9"/>
        <end position="77"/>
    </location>
</feature>
<dbReference type="PANTHER" id="PTHR38445:SF10">
    <property type="entry name" value="GNTR-FAMILY TRANSCRIPTIONAL REGULATOR"/>
    <property type="match status" value="1"/>
</dbReference>
<evidence type="ECO:0000313" key="9">
    <source>
        <dbReference type="Proteomes" id="UP000190696"/>
    </source>
</evidence>
<dbReference type="Gene3D" id="1.10.10.10">
    <property type="entry name" value="Winged helix-like DNA-binding domain superfamily/Winged helix DNA-binding domain"/>
    <property type="match status" value="1"/>
</dbReference>
<name>A0A0D6S7E5_BACMY</name>
<dbReference type="SUPFAM" id="SSF46785">
    <property type="entry name" value="Winged helix' DNA-binding domain"/>
    <property type="match status" value="1"/>
</dbReference>
<evidence type="ECO:0000256" key="3">
    <source>
        <dbReference type="ARBA" id="ARBA00023163"/>
    </source>
</evidence>
<dbReference type="EMBL" id="ACMP01000079">
    <property type="protein sequence ID" value="EEL70323.1"/>
    <property type="molecule type" value="Genomic_DNA"/>
</dbReference>
<dbReference type="GO" id="GO:0003677">
    <property type="term" value="F:DNA binding"/>
    <property type="evidence" value="ECO:0007669"/>
    <property type="project" value="UniProtKB-KW"/>
</dbReference>
<dbReference type="PROSITE" id="PS50949">
    <property type="entry name" value="HTH_GNTR"/>
    <property type="match status" value="1"/>
</dbReference>
<accession>A0A1S9T635</accession>
<evidence type="ECO:0000313" key="11">
    <source>
        <dbReference type="Proteomes" id="UP000236165"/>
    </source>
</evidence>
<dbReference type="EMBL" id="MUAI01000015">
    <property type="protein sequence ID" value="OOR05407.1"/>
    <property type="molecule type" value="Genomic_DNA"/>
</dbReference>
<dbReference type="InterPro" id="IPR036390">
    <property type="entry name" value="WH_DNA-bd_sf"/>
</dbReference>
<dbReference type="Proteomes" id="UP000190696">
    <property type="component" value="Unassembled WGS sequence"/>
</dbReference>
<dbReference type="GO" id="GO:0003700">
    <property type="term" value="F:DNA-binding transcription factor activity"/>
    <property type="evidence" value="ECO:0007669"/>
    <property type="project" value="InterPro"/>
</dbReference>
<dbReference type="Gene3D" id="1.10.287.100">
    <property type="match status" value="1"/>
</dbReference>
<dbReference type="PANTHER" id="PTHR38445">
    <property type="entry name" value="HTH-TYPE TRANSCRIPTIONAL REPRESSOR YTRA"/>
    <property type="match status" value="1"/>
</dbReference>
<reference evidence="8 11" key="2">
    <citation type="submission" date="2016-10" db="EMBL/GenBank/DDBJ databases">
        <title>Genome Sequence of Bacillus weihenstephanensis GM6LP.</title>
        <authorList>
            <person name="Poehlein A."/>
            <person name="Wemheuer F."/>
            <person name="Hollensteiner J."/>
            <person name="Wemheuer B."/>
        </authorList>
    </citation>
    <scope>NUCLEOTIDE SEQUENCE [LARGE SCALE GENOMIC DNA]</scope>
    <source>
        <strain evidence="8 11">GM6LP</strain>
    </source>
</reference>